<evidence type="ECO:0008006" key="7">
    <source>
        <dbReference type="Google" id="ProtNLM"/>
    </source>
</evidence>
<dbReference type="Pfam" id="PF03938">
    <property type="entry name" value="OmpH"/>
    <property type="match status" value="1"/>
</dbReference>
<dbReference type="GO" id="GO:0005829">
    <property type="term" value="C:cytosol"/>
    <property type="evidence" value="ECO:0007669"/>
    <property type="project" value="TreeGrafter"/>
</dbReference>
<evidence type="ECO:0000256" key="3">
    <source>
        <dbReference type="SAM" id="Coils"/>
    </source>
</evidence>
<evidence type="ECO:0000313" key="5">
    <source>
        <dbReference type="EMBL" id="OGL54482.1"/>
    </source>
</evidence>
<keyword evidence="2 4" id="KW-0732">Signal</keyword>
<keyword evidence="3" id="KW-0175">Coiled coil</keyword>
<evidence type="ECO:0000313" key="6">
    <source>
        <dbReference type="Proteomes" id="UP000178082"/>
    </source>
</evidence>
<dbReference type="InterPro" id="IPR024930">
    <property type="entry name" value="Skp_dom_sf"/>
</dbReference>
<organism evidence="5 6">
    <name type="scientific">Candidatus Schekmanbacteria bacterium RIFCSPLOWO2_12_FULL_38_15</name>
    <dbReference type="NCBI Taxonomy" id="1817883"/>
    <lineage>
        <taxon>Bacteria</taxon>
        <taxon>Candidatus Schekmaniibacteriota</taxon>
    </lineage>
</organism>
<feature type="coiled-coil region" evidence="3">
    <location>
        <begin position="46"/>
        <end position="106"/>
    </location>
</feature>
<name>A0A1F7SL20_9BACT</name>
<reference evidence="5 6" key="1">
    <citation type="journal article" date="2016" name="Nat. Commun.">
        <title>Thousands of microbial genomes shed light on interconnected biogeochemical processes in an aquifer system.</title>
        <authorList>
            <person name="Anantharaman K."/>
            <person name="Brown C.T."/>
            <person name="Hug L.A."/>
            <person name="Sharon I."/>
            <person name="Castelle C.J."/>
            <person name="Probst A.J."/>
            <person name="Thomas B.C."/>
            <person name="Singh A."/>
            <person name="Wilkins M.J."/>
            <person name="Karaoz U."/>
            <person name="Brodie E.L."/>
            <person name="Williams K.H."/>
            <person name="Hubbard S.S."/>
            <person name="Banfield J.F."/>
        </authorList>
    </citation>
    <scope>NUCLEOTIDE SEQUENCE [LARGE SCALE GENOMIC DNA]</scope>
</reference>
<dbReference type="PANTHER" id="PTHR35089">
    <property type="entry name" value="CHAPERONE PROTEIN SKP"/>
    <property type="match status" value="1"/>
</dbReference>
<evidence type="ECO:0000256" key="2">
    <source>
        <dbReference type="ARBA" id="ARBA00022729"/>
    </source>
</evidence>
<dbReference type="SUPFAM" id="SSF111384">
    <property type="entry name" value="OmpH-like"/>
    <property type="match status" value="1"/>
</dbReference>
<accession>A0A1F7SL20</accession>
<dbReference type="GO" id="GO:0050821">
    <property type="term" value="P:protein stabilization"/>
    <property type="evidence" value="ECO:0007669"/>
    <property type="project" value="TreeGrafter"/>
</dbReference>
<dbReference type="GO" id="GO:0051082">
    <property type="term" value="F:unfolded protein binding"/>
    <property type="evidence" value="ECO:0007669"/>
    <property type="project" value="InterPro"/>
</dbReference>
<dbReference type="STRING" id="1817883.A3G31_09985"/>
<dbReference type="InterPro" id="IPR005632">
    <property type="entry name" value="Chaperone_Skp"/>
</dbReference>
<protein>
    <recommendedName>
        <fullName evidence="7">Molecular chaperone Skp</fullName>
    </recommendedName>
</protein>
<dbReference type="Gene3D" id="3.30.910.20">
    <property type="entry name" value="Skp domain"/>
    <property type="match status" value="1"/>
</dbReference>
<comment type="similarity">
    <text evidence="1">Belongs to the Skp family.</text>
</comment>
<gene>
    <name evidence="5" type="ORF">A3G31_09985</name>
</gene>
<dbReference type="Proteomes" id="UP000178082">
    <property type="component" value="Unassembled WGS sequence"/>
</dbReference>
<dbReference type="EMBL" id="MGDI01000011">
    <property type="protein sequence ID" value="OGL54482.1"/>
    <property type="molecule type" value="Genomic_DNA"/>
</dbReference>
<evidence type="ECO:0000256" key="1">
    <source>
        <dbReference type="ARBA" id="ARBA00009091"/>
    </source>
</evidence>
<dbReference type="AlphaFoldDB" id="A0A1F7SL20"/>
<proteinExistence type="inferred from homology"/>
<dbReference type="PANTHER" id="PTHR35089:SF1">
    <property type="entry name" value="CHAPERONE PROTEIN SKP"/>
    <property type="match status" value="1"/>
</dbReference>
<dbReference type="SMART" id="SM00935">
    <property type="entry name" value="OmpH"/>
    <property type="match status" value="1"/>
</dbReference>
<sequence>MKYLFKVFTLILIIAIPQMANAETSKIGVVDLQKVLNESLKGKEAVKLLEVEFEKKKKELNAKEDDIKKLEEEITKRGSLWSEKVKQEKEEEYDKKVKEYRRHQTDLKDEFQRKNKNFTDKILSDIIELVRTVGEEEKFSLIMERQNAIFTSSAIDITDKVIKLYNGKGKG</sequence>
<feature type="signal peptide" evidence="4">
    <location>
        <begin position="1"/>
        <end position="22"/>
    </location>
</feature>
<evidence type="ECO:0000256" key="4">
    <source>
        <dbReference type="SAM" id="SignalP"/>
    </source>
</evidence>
<feature type="chain" id="PRO_5009532398" description="Molecular chaperone Skp" evidence="4">
    <location>
        <begin position="23"/>
        <end position="171"/>
    </location>
</feature>
<comment type="caution">
    <text evidence="5">The sequence shown here is derived from an EMBL/GenBank/DDBJ whole genome shotgun (WGS) entry which is preliminary data.</text>
</comment>